<evidence type="ECO:0000313" key="2">
    <source>
        <dbReference type="EMBL" id="GFS04959.1"/>
    </source>
</evidence>
<evidence type="ECO:0000313" key="3">
    <source>
        <dbReference type="Proteomes" id="UP000762676"/>
    </source>
</evidence>
<dbReference type="Proteomes" id="UP000762676">
    <property type="component" value="Unassembled WGS sequence"/>
</dbReference>
<dbReference type="EMBL" id="BMAT01009364">
    <property type="protein sequence ID" value="GFS04959.1"/>
    <property type="molecule type" value="Genomic_DNA"/>
</dbReference>
<feature type="region of interest" description="Disordered" evidence="1">
    <location>
        <begin position="133"/>
        <end position="156"/>
    </location>
</feature>
<proteinExistence type="predicted"/>
<gene>
    <name evidence="2" type="ORF">ElyMa_004669400</name>
</gene>
<keyword evidence="3" id="KW-1185">Reference proteome</keyword>
<accession>A0AAV4I768</accession>
<protein>
    <submittedName>
        <fullName evidence="2">Uncharacterized protein</fullName>
    </submittedName>
</protein>
<evidence type="ECO:0000256" key="1">
    <source>
        <dbReference type="SAM" id="MobiDB-lite"/>
    </source>
</evidence>
<reference evidence="2 3" key="1">
    <citation type="journal article" date="2021" name="Elife">
        <title>Chloroplast acquisition without the gene transfer in kleptoplastic sea slugs, Plakobranchus ocellatus.</title>
        <authorList>
            <person name="Maeda T."/>
            <person name="Takahashi S."/>
            <person name="Yoshida T."/>
            <person name="Shimamura S."/>
            <person name="Takaki Y."/>
            <person name="Nagai Y."/>
            <person name="Toyoda A."/>
            <person name="Suzuki Y."/>
            <person name="Arimoto A."/>
            <person name="Ishii H."/>
            <person name="Satoh N."/>
            <person name="Nishiyama T."/>
            <person name="Hasebe M."/>
            <person name="Maruyama T."/>
            <person name="Minagawa J."/>
            <person name="Obokata J."/>
            <person name="Shigenobu S."/>
        </authorList>
    </citation>
    <scope>NUCLEOTIDE SEQUENCE [LARGE SCALE GENOMIC DNA]</scope>
</reference>
<sequence length="201" mass="22718">MPVSLSFHPVSEERPNNQAFPHIRDMFAPGPYPYIRDMFALGPFLDIREMFAPGPYPHIRDMFTPGPYTHSRDMFAPGPYPHIRDMFTPGPYPHIRDMTICLPLVRTLTLETCESQHRSILCPTSCPTTRNDIPSLGTKHSEVPRDGLHRRGPRVEAPSLKGSMGPFCCRVFMCQGKGSLYFSLNGKFANNMKKCAPEIHA</sequence>
<feature type="compositionally biased region" description="Basic and acidic residues" evidence="1">
    <location>
        <begin position="139"/>
        <end position="149"/>
    </location>
</feature>
<dbReference type="AlphaFoldDB" id="A0AAV4I768"/>
<name>A0AAV4I768_9GAST</name>
<comment type="caution">
    <text evidence="2">The sequence shown here is derived from an EMBL/GenBank/DDBJ whole genome shotgun (WGS) entry which is preliminary data.</text>
</comment>
<organism evidence="2 3">
    <name type="scientific">Elysia marginata</name>
    <dbReference type="NCBI Taxonomy" id="1093978"/>
    <lineage>
        <taxon>Eukaryota</taxon>
        <taxon>Metazoa</taxon>
        <taxon>Spiralia</taxon>
        <taxon>Lophotrochozoa</taxon>
        <taxon>Mollusca</taxon>
        <taxon>Gastropoda</taxon>
        <taxon>Heterobranchia</taxon>
        <taxon>Euthyneura</taxon>
        <taxon>Panpulmonata</taxon>
        <taxon>Sacoglossa</taxon>
        <taxon>Placobranchoidea</taxon>
        <taxon>Plakobranchidae</taxon>
        <taxon>Elysia</taxon>
    </lineage>
</organism>